<dbReference type="RefSeq" id="XP_007514712.1">
    <property type="nucleotide sequence ID" value="XM_007514650.1"/>
</dbReference>
<name>K8EAS1_9CHLO</name>
<accession>K8EAS1</accession>
<keyword evidence="4" id="KW-1133">Transmembrane helix</keyword>
<evidence type="ECO:0000256" key="3">
    <source>
        <dbReference type="SAM" id="MobiDB-lite"/>
    </source>
</evidence>
<keyword evidence="2" id="KW-0677">Repeat</keyword>
<keyword evidence="4" id="KW-0812">Transmembrane</keyword>
<dbReference type="PANTHER" id="PTHR46809:SF2">
    <property type="entry name" value="GH21273P"/>
    <property type="match status" value="1"/>
</dbReference>
<protein>
    <recommendedName>
        <fullName evidence="5">MIR domain-containing protein</fullName>
    </recommendedName>
</protein>
<feature type="domain" description="MIR" evidence="5">
    <location>
        <begin position="70"/>
        <end position="124"/>
    </location>
</feature>
<dbReference type="PROSITE" id="PS50919">
    <property type="entry name" value="MIR"/>
    <property type="match status" value="3"/>
</dbReference>
<gene>
    <name evidence="6" type="ORF">Bathy02g04260</name>
</gene>
<evidence type="ECO:0000256" key="2">
    <source>
        <dbReference type="ARBA" id="ARBA00022737"/>
    </source>
</evidence>
<feature type="domain" description="MIR" evidence="5">
    <location>
        <begin position="132"/>
        <end position="188"/>
    </location>
</feature>
<sequence>MQTTGRGRRNCEDRKRAMKEGKLSERRRASLNALLISFVIGSLSLLLFFSYSSSPFVFADELLAQEAEMEKRVTCGSAIKLTHTATKAKLHSHGIGYGSGSGQQSVTGFPESNDPGGYWQVFGTREEPCERGEDIADGRVIRLLHVQTRKWLHSHAAHRSPLTNNQEVSAHGDDENSDAGDEWKFEVADGNKGDKAGPVWKKDQKVRLQHRQTKAFLSCSNTKFQRPISGQNEVCGTSRSDANSVWKADQGVYFPKVEL</sequence>
<reference evidence="6 7" key="1">
    <citation type="submission" date="2011-10" db="EMBL/GenBank/DDBJ databases">
        <authorList>
            <person name="Genoscope - CEA"/>
        </authorList>
    </citation>
    <scope>NUCLEOTIDE SEQUENCE [LARGE SCALE GENOMIC DNA]</scope>
    <source>
        <strain evidence="6 7">RCC 1105</strain>
    </source>
</reference>
<evidence type="ECO:0000313" key="6">
    <source>
        <dbReference type="EMBL" id="CCO14952.1"/>
    </source>
</evidence>
<feature type="transmembrane region" description="Helical" evidence="4">
    <location>
        <begin position="29"/>
        <end position="51"/>
    </location>
</feature>
<dbReference type="InterPro" id="IPR036300">
    <property type="entry name" value="MIR_dom_sf"/>
</dbReference>
<dbReference type="EMBL" id="FO082277">
    <property type="protein sequence ID" value="CCO14952.1"/>
    <property type="molecule type" value="Genomic_DNA"/>
</dbReference>
<feature type="region of interest" description="Disordered" evidence="3">
    <location>
        <begin position="1"/>
        <end position="23"/>
    </location>
</feature>
<dbReference type="PANTHER" id="PTHR46809">
    <property type="entry name" value="STROMAL CELL-DERIVED FACTOR 2-LIKE PROTEIN"/>
    <property type="match status" value="1"/>
</dbReference>
<dbReference type="STRING" id="41875.K8EAS1"/>
<dbReference type="Proteomes" id="UP000198341">
    <property type="component" value="Chromosome 2"/>
</dbReference>
<dbReference type="Gene3D" id="2.80.10.50">
    <property type="match status" value="1"/>
</dbReference>
<proteinExistence type="predicted"/>
<evidence type="ECO:0000313" key="7">
    <source>
        <dbReference type="Proteomes" id="UP000198341"/>
    </source>
</evidence>
<dbReference type="OrthoDB" id="5588846at2759"/>
<dbReference type="SUPFAM" id="SSF82109">
    <property type="entry name" value="MIR domain"/>
    <property type="match status" value="1"/>
</dbReference>
<feature type="region of interest" description="Disordered" evidence="3">
    <location>
        <begin position="154"/>
        <end position="180"/>
    </location>
</feature>
<evidence type="ECO:0000256" key="1">
    <source>
        <dbReference type="ARBA" id="ARBA00022729"/>
    </source>
</evidence>
<evidence type="ECO:0000256" key="4">
    <source>
        <dbReference type="SAM" id="Phobius"/>
    </source>
</evidence>
<keyword evidence="4" id="KW-0472">Membrane</keyword>
<feature type="domain" description="MIR" evidence="5">
    <location>
        <begin position="197"/>
        <end position="251"/>
    </location>
</feature>
<dbReference type="Pfam" id="PF02815">
    <property type="entry name" value="MIR"/>
    <property type="match status" value="1"/>
</dbReference>
<feature type="compositionally biased region" description="Basic and acidic residues" evidence="3">
    <location>
        <begin position="9"/>
        <end position="23"/>
    </location>
</feature>
<dbReference type="KEGG" id="bpg:Bathy02g04260"/>
<dbReference type="GeneID" id="19017539"/>
<dbReference type="SMART" id="SM00472">
    <property type="entry name" value="MIR"/>
    <property type="match status" value="3"/>
</dbReference>
<evidence type="ECO:0000259" key="5">
    <source>
        <dbReference type="PROSITE" id="PS50919"/>
    </source>
</evidence>
<organism evidence="6 7">
    <name type="scientific">Bathycoccus prasinos</name>
    <dbReference type="NCBI Taxonomy" id="41875"/>
    <lineage>
        <taxon>Eukaryota</taxon>
        <taxon>Viridiplantae</taxon>
        <taxon>Chlorophyta</taxon>
        <taxon>Mamiellophyceae</taxon>
        <taxon>Mamiellales</taxon>
        <taxon>Bathycoccaceae</taxon>
        <taxon>Bathycoccus</taxon>
    </lineage>
</organism>
<dbReference type="eggNOG" id="KOG3358">
    <property type="taxonomic scope" value="Eukaryota"/>
</dbReference>
<keyword evidence="7" id="KW-1185">Reference proteome</keyword>
<keyword evidence="1" id="KW-0732">Signal</keyword>
<dbReference type="AlphaFoldDB" id="K8EAS1"/>
<dbReference type="InterPro" id="IPR016093">
    <property type="entry name" value="MIR_motif"/>
</dbReference>